<protein>
    <submittedName>
        <fullName evidence="3">Outer membrane lipoprotein-sorting protein</fullName>
    </submittedName>
</protein>
<keyword evidence="1" id="KW-0732">Signal</keyword>
<evidence type="ECO:0000313" key="4">
    <source>
        <dbReference type="Proteomes" id="UP000295733"/>
    </source>
</evidence>
<gene>
    <name evidence="3" type="ORF">EV656_11342</name>
</gene>
<dbReference type="InterPro" id="IPR033399">
    <property type="entry name" value="TP_0789-like"/>
</dbReference>
<comment type="caution">
    <text evidence="3">The sequence shown here is derived from an EMBL/GenBank/DDBJ whole genome shotgun (WGS) entry which is preliminary data.</text>
</comment>
<dbReference type="Pfam" id="PF17131">
    <property type="entry name" value="LolA_like"/>
    <property type="match status" value="1"/>
</dbReference>
<keyword evidence="3" id="KW-0449">Lipoprotein</keyword>
<dbReference type="EMBL" id="SLXL01000013">
    <property type="protein sequence ID" value="TCP21121.1"/>
    <property type="molecule type" value="Genomic_DNA"/>
</dbReference>
<evidence type="ECO:0000259" key="2">
    <source>
        <dbReference type="Pfam" id="PF17131"/>
    </source>
</evidence>
<dbReference type="Gene3D" id="2.50.20.10">
    <property type="entry name" value="Lipoprotein localisation LolA/LolB/LppX"/>
    <property type="match status" value="1"/>
</dbReference>
<sequence length="262" mass="29174">MILRRLLFVIAMLAAGAGAALAQTPEQRGQQIAARADAVATGFGDLQVSGEMTLRTPTGATSSRRFAMKTLELGGGRETRSLLVFDWPGDIRGTALLTHAFDNRQDSQWLYLPSVGRVKKITGGGRSGSFVGSEFAYEDMVEQDVASFSHLWLRDEPCPNGAGRCHLLQRTPRYSSGYAQQLVWIDTAALRYQAVAYFNRRGQRSKTLTMSGYRQYGGRYWRPARMTMVNHLTGKSTILEWSGYRFNTGLRPGDFTREAMAR</sequence>
<dbReference type="Proteomes" id="UP000295733">
    <property type="component" value="Unassembled WGS sequence"/>
</dbReference>
<feature type="signal peptide" evidence="1">
    <location>
        <begin position="1"/>
        <end position="22"/>
    </location>
</feature>
<keyword evidence="4" id="KW-1185">Reference proteome</keyword>
<feature type="domain" description="Uncharacterized protein TP-0789" evidence="2">
    <location>
        <begin position="78"/>
        <end position="262"/>
    </location>
</feature>
<evidence type="ECO:0000313" key="3">
    <source>
        <dbReference type="EMBL" id="TCP21121.1"/>
    </source>
</evidence>
<dbReference type="CDD" id="cd16329">
    <property type="entry name" value="LolA_like"/>
    <property type="match status" value="1"/>
</dbReference>
<feature type="chain" id="PRO_5020861098" evidence="1">
    <location>
        <begin position="23"/>
        <end position="262"/>
    </location>
</feature>
<proteinExistence type="predicted"/>
<name>A0A4R2NI96_RHOAD</name>
<reference evidence="3 4" key="1">
    <citation type="submission" date="2019-03" db="EMBL/GenBank/DDBJ databases">
        <title>Genomic Encyclopedia of Type Strains, Phase IV (KMG-IV): sequencing the most valuable type-strain genomes for metagenomic binning, comparative biology and taxonomic classification.</title>
        <authorList>
            <person name="Goeker M."/>
        </authorList>
    </citation>
    <scope>NUCLEOTIDE SEQUENCE [LARGE SCALE GENOMIC DNA]</scope>
    <source>
        <strain evidence="3 4">DSM 2781</strain>
    </source>
</reference>
<dbReference type="RefSeq" id="WP_132605198.1">
    <property type="nucleotide sequence ID" value="NZ_NRRP01000010.1"/>
</dbReference>
<organism evidence="3 4">
    <name type="scientific">Rhodovulum adriaticum</name>
    <name type="common">Rhodopseudomonas adriatica</name>
    <dbReference type="NCBI Taxonomy" id="35804"/>
    <lineage>
        <taxon>Bacteria</taxon>
        <taxon>Pseudomonadati</taxon>
        <taxon>Pseudomonadota</taxon>
        <taxon>Alphaproteobacteria</taxon>
        <taxon>Rhodobacterales</taxon>
        <taxon>Paracoccaceae</taxon>
        <taxon>Rhodovulum</taxon>
    </lineage>
</organism>
<dbReference type="OrthoDB" id="9803781at2"/>
<evidence type="ECO:0000256" key="1">
    <source>
        <dbReference type="SAM" id="SignalP"/>
    </source>
</evidence>
<dbReference type="AlphaFoldDB" id="A0A4R2NI96"/>
<accession>A0A4R2NI96</accession>